<accession>A0ACC2NEG3</accession>
<protein>
    <submittedName>
        <fullName evidence="1">Uncharacterized protein</fullName>
    </submittedName>
</protein>
<evidence type="ECO:0000313" key="1">
    <source>
        <dbReference type="EMBL" id="KAJ8669486.1"/>
    </source>
</evidence>
<sequence>MAPSWCTFVHHEDSLGRNSLHLAVKMQMPYSLIYKLLRNRVRTDTVCIMSNDYPLRLAVEASELTVVDLILAFDADVDYDPARNVGPAILRAVVQANVEMVRALLFHGANASYIDYNGNCLITNCIEENRRQHNPTSTAKYSEIIQILAEYTGVINPLNDPSILAFCPLSALDAVVEFYAQNGFADNISKILEITRHTDLVQQEQCALQHMAIVEIATSKPYMELSSLNNPTDMKIFYSQCLQELKYLNTINVDGMSIYNLVTRRRDHSLLLDSKEISKVDNGVQFCPHFASTLCRFMFRYQFESVPRNRVAHVLANSTGLDEWIICTKISSYLAKKDLQKFLYTTRHAYNNSLWNQ</sequence>
<dbReference type="Proteomes" id="UP001239111">
    <property type="component" value="Chromosome 3"/>
</dbReference>
<evidence type="ECO:0000313" key="2">
    <source>
        <dbReference type="Proteomes" id="UP001239111"/>
    </source>
</evidence>
<gene>
    <name evidence="1" type="ORF">QAD02_000745</name>
</gene>
<name>A0ACC2NEG3_9HYME</name>
<dbReference type="EMBL" id="CM056743">
    <property type="protein sequence ID" value="KAJ8669486.1"/>
    <property type="molecule type" value="Genomic_DNA"/>
</dbReference>
<organism evidence="1 2">
    <name type="scientific">Eretmocerus hayati</name>
    <dbReference type="NCBI Taxonomy" id="131215"/>
    <lineage>
        <taxon>Eukaryota</taxon>
        <taxon>Metazoa</taxon>
        <taxon>Ecdysozoa</taxon>
        <taxon>Arthropoda</taxon>
        <taxon>Hexapoda</taxon>
        <taxon>Insecta</taxon>
        <taxon>Pterygota</taxon>
        <taxon>Neoptera</taxon>
        <taxon>Endopterygota</taxon>
        <taxon>Hymenoptera</taxon>
        <taxon>Apocrita</taxon>
        <taxon>Proctotrupomorpha</taxon>
        <taxon>Chalcidoidea</taxon>
        <taxon>Aphelinidae</taxon>
        <taxon>Aphelininae</taxon>
        <taxon>Eretmocerus</taxon>
    </lineage>
</organism>
<reference evidence="1" key="1">
    <citation type="submission" date="2023-04" db="EMBL/GenBank/DDBJ databases">
        <title>A chromosome-level genome assembly of the parasitoid wasp Eretmocerus hayati.</title>
        <authorList>
            <person name="Zhong Y."/>
            <person name="Liu S."/>
            <person name="Liu Y."/>
        </authorList>
    </citation>
    <scope>NUCLEOTIDE SEQUENCE</scope>
    <source>
        <strain evidence="1">ZJU_SS_LIU_2023</strain>
    </source>
</reference>
<proteinExistence type="predicted"/>
<comment type="caution">
    <text evidence="1">The sequence shown here is derived from an EMBL/GenBank/DDBJ whole genome shotgun (WGS) entry which is preliminary data.</text>
</comment>
<keyword evidence="2" id="KW-1185">Reference proteome</keyword>